<dbReference type="Pfam" id="PF13487">
    <property type="entry name" value="HD_5"/>
    <property type="match status" value="1"/>
</dbReference>
<keyword evidence="3" id="KW-1185">Reference proteome</keyword>
<dbReference type="InterPro" id="IPR035965">
    <property type="entry name" value="PAS-like_dom_sf"/>
</dbReference>
<dbReference type="InterPro" id="IPR037522">
    <property type="entry name" value="HD_GYP_dom"/>
</dbReference>
<dbReference type="SMART" id="SM00471">
    <property type="entry name" value="HDc"/>
    <property type="match status" value="1"/>
</dbReference>
<feature type="domain" description="HD-GYP" evidence="1">
    <location>
        <begin position="284"/>
        <end position="479"/>
    </location>
</feature>
<evidence type="ECO:0000313" key="3">
    <source>
        <dbReference type="Proteomes" id="UP000013047"/>
    </source>
</evidence>
<evidence type="ECO:0000259" key="1">
    <source>
        <dbReference type="PROSITE" id="PS51832"/>
    </source>
</evidence>
<dbReference type="Proteomes" id="UP000013047">
    <property type="component" value="Unassembled WGS sequence"/>
</dbReference>
<dbReference type="PANTHER" id="PTHR43155">
    <property type="entry name" value="CYCLIC DI-GMP PHOSPHODIESTERASE PA4108-RELATED"/>
    <property type="match status" value="1"/>
</dbReference>
<gene>
    <name evidence="2" type="ORF">C667_14367</name>
</gene>
<comment type="caution">
    <text evidence="2">The sequence shown here is derived from an EMBL/GenBank/DDBJ whole genome shotgun (WGS) entry which is preliminary data.</text>
</comment>
<dbReference type="SUPFAM" id="SSF109604">
    <property type="entry name" value="HD-domain/PDEase-like"/>
    <property type="match status" value="1"/>
</dbReference>
<dbReference type="SUPFAM" id="SSF55785">
    <property type="entry name" value="PYP-like sensor domain (PAS domain)"/>
    <property type="match status" value="1"/>
</dbReference>
<name>N6ZPV6_9RHOO</name>
<protein>
    <submittedName>
        <fullName evidence="2">PAS/PAC sensor protein</fullName>
    </submittedName>
</protein>
<evidence type="ECO:0000313" key="2">
    <source>
        <dbReference type="EMBL" id="ENO96348.1"/>
    </source>
</evidence>
<dbReference type="AlphaFoldDB" id="N6ZPV6"/>
<organism evidence="2 3">
    <name type="scientific">Thauera phenylacetica B4P</name>
    <dbReference type="NCBI Taxonomy" id="1234382"/>
    <lineage>
        <taxon>Bacteria</taxon>
        <taxon>Pseudomonadati</taxon>
        <taxon>Pseudomonadota</taxon>
        <taxon>Betaproteobacteria</taxon>
        <taxon>Rhodocyclales</taxon>
        <taxon>Zoogloeaceae</taxon>
        <taxon>Thauera</taxon>
    </lineage>
</organism>
<dbReference type="RefSeq" id="WP_004366541.1">
    <property type="nucleotide sequence ID" value="NZ_AMXF01000115.1"/>
</dbReference>
<dbReference type="Gene3D" id="3.30.450.20">
    <property type="entry name" value="PAS domain"/>
    <property type="match status" value="1"/>
</dbReference>
<dbReference type="Gene3D" id="1.10.3210.10">
    <property type="entry name" value="Hypothetical protein af1432"/>
    <property type="match status" value="1"/>
</dbReference>
<dbReference type="PANTHER" id="PTHR43155:SF2">
    <property type="entry name" value="CYCLIC DI-GMP PHOSPHODIESTERASE PA4108"/>
    <property type="match status" value="1"/>
</dbReference>
<accession>N6ZPV6</accession>
<dbReference type="GO" id="GO:0008081">
    <property type="term" value="F:phosphoric diester hydrolase activity"/>
    <property type="evidence" value="ECO:0007669"/>
    <property type="project" value="UniProtKB-ARBA"/>
</dbReference>
<dbReference type="InterPro" id="IPR003607">
    <property type="entry name" value="HD/PDEase_dom"/>
</dbReference>
<dbReference type="CDD" id="cd00077">
    <property type="entry name" value="HDc"/>
    <property type="match status" value="1"/>
</dbReference>
<sequence>MTAVPPGPRTPVDAVVRTAQYLAGIVSYEGLWPQLGRLVRNFFGADVAAFVAREGEGGERFLHCEPDCPMLAAACAEATAMVFESGFLATEAVRIPAPHEVILLPIGRERQRTAYVLIAAHRGSTALSRDTLDLYLALAGLIETTLDRIASQHRFLSMADNVPELLFQFVEHDGRWVFSYASGGARAALGVEAQALIADPELLFAGLDEAGGARLREALHASAAGCRVHLPLCWRAPDGGLRHLLLDAVAATGEQGRPVWDGALRDISEQVRLEEESRRNLLRLNKSMEDAIQAIATTIEKRDPYTAGHQRRVADLAARLAAALGMPEEQIHGIRLTAAIHDIGKIHVPAEILSYPGPLPEIEFALIRTHPQVGYEILENVDFPWPVAEMVLQHHEHLDGSGYPRGLRGDEILLGARIITVADVVEAIALYRPYRPGLGVDTALAEIERSRGARYDPAVVDACVELFRAQAYCFPETADPGRVFARPPAQRKPEG</sequence>
<reference evidence="2 3" key="1">
    <citation type="submission" date="2012-09" db="EMBL/GenBank/DDBJ databases">
        <title>Draft Genome Sequences of 6 Strains from Genus Thauera.</title>
        <authorList>
            <person name="Liu B."/>
            <person name="Shapleigh J.P."/>
            <person name="Frostegard A.H."/>
        </authorList>
    </citation>
    <scope>NUCLEOTIDE SEQUENCE [LARGE SCALE GENOMIC DNA]</scope>
    <source>
        <strain evidence="2 3">B4P</strain>
    </source>
</reference>
<proteinExistence type="predicted"/>
<dbReference type="OrthoDB" id="9763857at2"/>
<dbReference type="PROSITE" id="PS51832">
    <property type="entry name" value="HD_GYP"/>
    <property type="match status" value="1"/>
</dbReference>
<dbReference type="EMBL" id="AMXF01000115">
    <property type="protein sequence ID" value="ENO96348.1"/>
    <property type="molecule type" value="Genomic_DNA"/>
</dbReference>